<dbReference type="PROSITE" id="PS01302">
    <property type="entry name" value="UPF0758"/>
    <property type="match status" value="1"/>
</dbReference>
<proteinExistence type="inferred from homology"/>
<comment type="caution">
    <text evidence="6">The sequence shown here is derived from an EMBL/GenBank/DDBJ whole genome shotgun (WGS) entry which is preliminary data.</text>
</comment>
<evidence type="ECO:0000256" key="2">
    <source>
        <dbReference type="ARBA" id="ARBA00022801"/>
    </source>
</evidence>
<dbReference type="SMART" id="SM00487">
    <property type="entry name" value="DEXDc"/>
    <property type="match status" value="1"/>
</dbReference>
<reference evidence="6" key="1">
    <citation type="submission" date="2006-05" db="EMBL/GenBank/DDBJ databases">
        <title>Annotation of the draft genome assembly of Desulfuromonas acetoxidans DSM 684.</title>
        <authorList>
            <consortium name="US DOE Joint Genome Institute (JGI-ORNL)"/>
            <person name="Larimer F."/>
            <person name="Land M."/>
            <person name="Hauser L."/>
        </authorList>
    </citation>
    <scope>NUCLEOTIDE SEQUENCE [LARGE SCALE GENOMIC DNA]</scope>
    <source>
        <strain evidence="6">DSM 684</strain>
    </source>
</reference>
<keyword evidence="1" id="KW-0547">Nucleotide-binding</keyword>
<dbReference type="AlphaFoldDB" id="Q1K3T5"/>
<dbReference type="InterPro" id="IPR020891">
    <property type="entry name" value="UPF0758_CS"/>
</dbReference>
<dbReference type="GO" id="GO:0016818">
    <property type="term" value="F:hydrolase activity, acting on acid anhydrides, in phosphorus-containing anhydrides"/>
    <property type="evidence" value="ECO:0007669"/>
    <property type="project" value="InterPro"/>
</dbReference>
<dbReference type="InterPro" id="IPR006555">
    <property type="entry name" value="ATP-dep_Helicase_C"/>
</dbReference>
<dbReference type="Proteomes" id="UP000005695">
    <property type="component" value="Unassembled WGS sequence"/>
</dbReference>
<dbReference type="Pfam" id="PF04002">
    <property type="entry name" value="RadC"/>
    <property type="match status" value="1"/>
</dbReference>
<evidence type="ECO:0000259" key="5">
    <source>
        <dbReference type="PROSITE" id="PS51193"/>
    </source>
</evidence>
<keyword evidence="2" id="KW-0378">Hydrolase</keyword>
<dbReference type="EMBL" id="AAEW02000001">
    <property type="protein sequence ID" value="EAT17368.1"/>
    <property type="molecule type" value="Genomic_DNA"/>
</dbReference>
<keyword evidence="7" id="KW-1185">Reference proteome</keyword>
<dbReference type="Gene3D" id="3.40.140.10">
    <property type="entry name" value="Cytidine Deaminase, domain 2"/>
    <property type="match status" value="1"/>
</dbReference>
<dbReference type="GO" id="GO:0005524">
    <property type="term" value="F:ATP binding"/>
    <property type="evidence" value="ECO:0007669"/>
    <property type="project" value="UniProtKB-KW"/>
</dbReference>
<evidence type="ECO:0000313" key="7">
    <source>
        <dbReference type="Proteomes" id="UP000005695"/>
    </source>
</evidence>
<evidence type="ECO:0000313" key="6">
    <source>
        <dbReference type="EMBL" id="EAT17368.1"/>
    </source>
</evidence>
<gene>
    <name evidence="6" type="ORF">Dace_3234</name>
</gene>
<evidence type="ECO:0000256" key="4">
    <source>
        <dbReference type="ARBA" id="ARBA00038058"/>
    </source>
</evidence>
<dbReference type="GO" id="GO:0003676">
    <property type="term" value="F:nucleic acid binding"/>
    <property type="evidence" value="ECO:0007669"/>
    <property type="project" value="InterPro"/>
</dbReference>
<sequence>MAPQTENITTSYADHCLETMRQAIQDSGGNELFFLGHTDDNLSITDITILARGHRSAVPAITSRCRCGDTVIHNHPSGNLTPSNADLGIAARLGETGIGFHIVDNLVENVYKVVDACPEPQSTTIRHDAVAHVLAAHGPLASHLGSYEERPEQLRMALAVAEAFNQNGLATIEAGTGTGKSLAYLIPAIMWALDNEQPVAISTNTINLQEQLISKDLPLLKEVMDREFHSVLVKGRNNYLCLRRLDSAHREPDLFQNEQSGELAQLHEWAAATNVGSRDELTFIPSSAVWMEVCCEMDQCPRTRCPHYSRCFFHKARRRAAHADLLVVNHALLLSDLSLRAETENYSAAAVLPPYSRIVFDEAHHLEDAATRNFSIRLSHLSFAYSLNRLVHPRKPEKGLLPRLLSTLARELPDTLSALYDSLYRRIETAALDCRQLRDDLGETFTGQRDKLLQTDESASANGFCWRITPQCTETERWLVLQKGFAPLIKQCESLSNHLDQLIKACEQLPEKLFEQVSGQLTDIRAMSGRIQCMGSELAIVLSAGDSACTWIEINESRGRKRDKILWLNSAPISVAATLKQAVYDRFRSIVFTSATLTVNRQFHYFHQRTGLNLCPEKRRQQLCLDSPFDFASQARVVIPTDIVPPTHQNYAAMLAEQVEQAVIASEGRSFVLFTAYSLLKKLYNELEPPLHARGFNCLYQGQSARHLLLKKFRLDQKHILFGTDSFWEGVDVPGQALQQVIITRLPFRVPTEPIQIARSEHLEQMGVDPFMHYTVPQAVLRLKQGFGRLIRHRQDRGVVLILDQRVISKGYGRIFLNSLPPAQRLTGPAQTIQQQLRQFFCSADPTSEE</sequence>
<keyword evidence="6" id="KW-0347">Helicase</keyword>
<dbReference type="PANTHER" id="PTHR11472:SF34">
    <property type="entry name" value="REGULATOR OF TELOMERE ELONGATION HELICASE 1"/>
    <property type="match status" value="1"/>
</dbReference>
<comment type="similarity">
    <text evidence="4">Belongs to the helicase family. DinG subfamily.</text>
</comment>
<dbReference type="InterPro" id="IPR014001">
    <property type="entry name" value="Helicase_ATP-bd"/>
</dbReference>
<dbReference type="FunFam" id="3.40.50.300:FF:000437">
    <property type="entry name" value="ATP-dependent DNA helicase DinG"/>
    <property type="match status" value="1"/>
</dbReference>
<keyword evidence="3" id="KW-0067">ATP-binding</keyword>
<dbReference type="PROSITE" id="PS51193">
    <property type="entry name" value="HELICASE_ATP_BIND_2"/>
    <property type="match status" value="1"/>
</dbReference>
<dbReference type="InterPro" id="IPR025657">
    <property type="entry name" value="RadC_JAB"/>
</dbReference>
<feature type="domain" description="Helicase ATP-binding" evidence="5">
    <location>
        <begin position="139"/>
        <end position="407"/>
    </location>
</feature>
<dbReference type="SMART" id="SM00491">
    <property type="entry name" value="HELICc2"/>
    <property type="match status" value="1"/>
</dbReference>
<reference evidence="6" key="2">
    <citation type="submission" date="2006-05" db="EMBL/GenBank/DDBJ databases">
        <title>Sequencing of the draft genome and assembly of Desulfuromonas acetoxidans DSM 684.</title>
        <authorList>
            <consortium name="US DOE Joint Genome Institute (JGI-PGF)"/>
            <person name="Copeland A."/>
            <person name="Lucas S."/>
            <person name="Lapidus A."/>
            <person name="Barry K."/>
            <person name="Detter J.C."/>
            <person name="Glavina del Rio T."/>
            <person name="Hammon N."/>
            <person name="Israni S."/>
            <person name="Dalin E."/>
            <person name="Tice H."/>
            <person name="Bruce D."/>
            <person name="Pitluck S."/>
            <person name="Richardson P."/>
        </authorList>
    </citation>
    <scope>NUCLEOTIDE SEQUENCE [LARGE SCALE GENOMIC DNA]</scope>
    <source>
        <strain evidence="6">DSM 684</strain>
    </source>
</reference>
<dbReference type="GO" id="GO:0003678">
    <property type="term" value="F:DNA helicase activity"/>
    <property type="evidence" value="ECO:0007669"/>
    <property type="project" value="TreeGrafter"/>
</dbReference>
<dbReference type="Gene3D" id="3.40.50.300">
    <property type="entry name" value="P-loop containing nucleotide triphosphate hydrolases"/>
    <property type="match status" value="2"/>
</dbReference>
<accession>Q1K3T5</accession>
<dbReference type="GO" id="GO:0006281">
    <property type="term" value="P:DNA repair"/>
    <property type="evidence" value="ECO:0007669"/>
    <property type="project" value="TreeGrafter"/>
</dbReference>
<name>Q1K3T5_DESA6</name>
<dbReference type="InterPro" id="IPR045028">
    <property type="entry name" value="DinG/Rad3-like"/>
</dbReference>
<evidence type="ECO:0000256" key="3">
    <source>
        <dbReference type="ARBA" id="ARBA00022840"/>
    </source>
</evidence>
<dbReference type="InterPro" id="IPR027417">
    <property type="entry name" value="P-loop_NTPase"/>
</dbReference>
<protein>
    <submittedName>
        <fullName evidence="6">Helicase c2</fullName>
    </submittedName>
</protein>
<dbReference type="SUPFAM" id="SSF52540">
    <property type="entry name" value="P-loop containing nucleoside triphosphate hydrolases"/>
    <property type="match status" value="2"/>
</dbReference>
<dbReference type="PANTHER" id="PTHR11472">
    <property type="entry name" value="DNA REPAIR DEAD HELICASE RAD3/XP-D SUBFAMILY MEMBER"/>
    <property type="match status" value="1"/>
</dbReference>
<dbReference type="OrthoDB" id="9805194at2"/>
<organism evidence="6 7">
    <name type="scientific">Desulfuromonas acetoxidans (strain DSM 684 / 11070)</name>
    <dbReference type="NCBI Taxonomy" id="281689"/>
    <lineage>
        <taxon>Bacteria</taxon>
        <taxon>Pseudomonadati</taxon>
        <taxon>Thermodesulfobacteriota</taxon>
        <taxon>Desulfuromonadia</taxon>
        <taxon>Desulfuromonadales</taxon>
        <taxon>Desulfuromonadaceae</taxon>
        <taxon>Desulfuromonas</taxon>
    </lineage>
</organism>
<dbReference type="Pfam" id="PF13307">
    <property type="entry name" value="Helicase_C_2"/>
    <property type="match status" value="1"/>
</dbReference>
<evidence type="ECO:0000256" key="1">
    <source>
        <dbReference type="ARBA" id="ARBA00022741"/>
    </source>
</evidence>
<dbReference type="RefSeq" id="WP_005997669.1">
    <property type="nucleotide sequence ID" value="NZ_AAEW02000001.1"/>
</dbReference>
<dbReference type="InterPro" id="IPR014013">
    <property type="entry name" value="Helic_SF1/SF2_ATP-bd_DinG/Rad3"/>
</dbReference>